<name>A0A1I0GS70_9FIRM</name>
<dbReference type="AlphaFoldDB" id="A0A1I0GS70"/>
<reference evidence="2" key="1">
    <citation type="submission" date="2016-10" db="EMBL/GenBank/DDBJ databases">
        <authorList>
            <person name="Varghese N."/>
            <person name="Submissions S."/>
        </authorList>
    </citation>
    <scope>NUCLEOTIDE SEQUENCE [LARGE SCALE GENOMIC DNA]</scope>
    <source>
        <strain evidence="2">NLAE-zl-G277</strain>
    </source>
</reference>
<keyword evidence="2" id="KW-1185">Reference proteome</keyword>
<dbReference type="STRING" id="460384.SAMN05216313_1135"/>
<organism evidence="1 2">
    <name type="scientific">Enterocloster lavalensis</name>
    <dbReference type="NCBI Taxonomy" id="460384"/>
    <lineage>
        <taxon>Bacteria</taxon>
        <taxon>Bacillati</taxon>
        <taxon>Bacillota</taxon>
        <taxon>Clostridia</taxon>
        <taxon>Lachnospirales</taxon>
        <taxon>Lachnospiraceae</taxon>
        <taxon>Enterocloster</taxon>
    </lineage>
</organism>
<protein>
    <submittedName>
        <fullName evidence="1">Uncharacterized protein</fullName>
    </submittedName>
</protein>
<evidence type="ECO:0000313" key="2">
    <source>
        <dbReference type="Proteomes" id="UP000198508"/>
    </source>
</evidence>
<accession>A0A1I0GS70</accession>
<sequence length="52" mass="6020">MKRTEWKSGCGYLKIRLGCYRSGGGKEVDEWLMEISKGVLNVEIFHLDIELM</sequence>
<evidence type="ECO:0000313" key="1">
    <source>
        <dbReference type="EMBL" id="SET74190.1"/>
    </source>
</evidence>
<proteinExistence type="predicted"/>
<gene>
    <name evidence="1" type="ORF">SAMN05216313_1135</name>
</gene>
<dbReference type="RefSeq" id="WP_166434616.1">
    <property type="nucleotide sequence ID" value="NZ_DAINWJ010000232.1"/>
</dbReference>
<dbReference type="Proteomes" id="UP000198508">
    <property type="component" value="Unassembled WGS sequence"/>
</dbReference>
<dbReference type="GeneID" id="93281724"/>
<dbReference type="EMBL" id="FOIM01000013">
    <property type="protein sequence ID" value="SET74190.1"/>
    <property type="molecule type" value="Genomic_DNA"/>
</dbReference>